<keyword evidence="2" id="KW-0444">Lipid biosynthesis</keyword>
<dbReference type="Proteomes" id="UP000005870">
    <property type="component" value="Chromosome"/>
</dbReference>
<keyword evidence="3" id="KW-0808">Transferase</keyword>
<comment type="pathway">
    <text evidence="1">Lipid metabolism.</text>
</comment>
<keyword evidence="4" id="KW-0443">Lipid metabolism</keyword>
<dbReference type="SMART" id="SM00563">
    <property type="entry name" value="PlsC"/>
    <property type="match status" value="1"/>
</dbReference>
<dbReference type="PANTHER" id="PTHR10434:SF64">
    <property type="entry name" value="1-ACYL-SN-GLYCEROL-3-PHOSPHATE ACYLTRANSFERASE-RELATED"/>
    <property type="match status" value="1"/>
</dbReference>
<dbReference type="PANTHER" id="PTHR10434">
    <property type="entry name" value="1-ACYL-SN-GLYCEROL-3-PHOSPHATE ACYLTRANSFERASE"/>
    <property type="match status" value="1"/>
</dbReference>
<evidence type="ECO:0000256" key="4">
    <source>
        <dbReference type="ARBA" id="ARBA00023098"/>
    </source>
</evidence>
<dbReference type="OrthoDB" id="9806880at2"/>
<evidence type="ECO:0000256" key="3">
    <source>
        <dbReference type="ARBA" id="ARBA00022679"/>
    </source>
</evidence>
<keyword evidence="5" id="KW-0012">Acyltransferase</keyword>
<evidence type="ECO:0000259" key="7">
    <source>
        <dbReference type="SMART" id="SM00563"/>
    </source>
</evidence>
<protein>
    <submittedName>
        <fullName evidence="8">Acetyltransferase</fullName>
    </submittedName>
</protein>
<dbReference type="RefSeq" id="WP_014159237.1">
    <property type="nucleotide sequence ID" value="NC_016147.2"/>
</dbReference>
<dbReference type="eggNOG" id="COG0204">
    <property type="taxonomic scope" value="Bacteria"/>
</dbReference>
<keyword evidence="6" id="KW-0812">Transmembrane</keyword>
<evidence type="ECO:0000313" key="9">
    <source>
        <dbReference type="Proteomes" id="UP000005870"/>
    </source>
</evidence>
<keyword evidence="6" id="KW-0472">Membrane</keyword>
<feature type="domain" description="Phospholipid/glycerol acyltransferase" evidence="7">
    <location>
        <begin position="87"/>
        <end position="199"/>
    </location>
</feature>
<dbReference type="CDD" id="cd07989">
    <property type="entry name" value="LPLAT_AGPAT-like"/>
    <property type="match status" value="1"/>
</dbReference>
<feature type="transmembrane region" description="Helical" evidence="6">
    <location>
        <begin position="26"/>
        <end position="47"/>
    </location>
</feature>
<dbReference type="SUPFAM" id="SSF69593">
    <property type="entry name" value="Glycerol-3-phosphate (1)-acyltransferase"/>
    <property type="match status" value="1"/>
</dbReference>
<evidence type="ECO:0000313" key="8">
    <source>
        <dbReference type="EMBL" id="AER55059.1"/>
    </source>
</evidence>
<dbReference type="KEGG" id="psd:DSC_02030"/>
<dbReference type="EMBL" id="CP003093">
    <property type="protein sequence ID" value="AER55059.1"/>
    <property type="molecule type" value="Genomic_DNA"/>
</dbReference>
<evidence type="ECO:0000256" key="1">
    <source>
        <dbReference type="ARBA" id="ARBA00005189"/>
    </source>
</evidence>
<dbReference type="HOGENOM" id="CLU_027938_0_1_6"/>
<dbReference type="GO" id="GO:0006654">
    <property type="term" value="P:phosphatidic acid biosynthetic process"/>
    <property type="evidence" value="ECO:0007669"/>
    <property type="project" value="TreeGrafter"/>
</dbReference>
<evidence type="ECO:0000256" key="2">
    <source>
        <dbReference type="ARBA" id="ARBA00022516"/>
    </source>
</evidence>
<dbReference type="InterPro" id="IPR002123">
    <property type="entry name" value="Plipid/glycerol_acylTrfase"/>
</dbReference>
<sequence>MISTPTSVPAAGGAGRAFRYLLRTPLLLVHVLVMLPLLMLMMVPLWADLPVAGRTLKQFSVEHWSATLLRIFGFRLRRRGTPLKGAVLLVCNHVSWVDIEMVHSQRMVGFVAKQEIRGWPLVGWLAARGETIFHQRGSTESLGGVMEAMTERLKEGRPVAVFPEGRTRDGHEVGPFHARIFQPAVEAGVPVQPVALRYGAHGQAQTVVAFAPGESFFGNFLRLLGEPSRQAEVCFLEPIYPDQVQGRRQIAETARARIIAAMGA</sequence>
<keyword evidence="6" id="KW-1133">Transmembrane helix</keyword>
<organism evidence="8 9">
    <name type="scientific">Pseudoxanthomonas spadix (strain BD-a59)</name>
    <dbReference type="NCBI Taxonomy" id="1045855"/>
    <lineage>
        <taxon>Bacteria</taxon>
        <taxon>Pseudomonadati</taxon>
        <taxon>Pseudomonadota</taxon>
        <taxon>Gammaproteobacteria</taxon>
        <taxon>Lysobacterales</taxon>
        <taxon>Lysobacteraceae</taxon>
        <taxon>Pseudoxanthomonas</taxon>
    </lineage>
</organism>
<gene>
    <name evidence="8" type="ordered locus">DSC_02030</name>
</gene>
<evidence type="ECO:0000256" key="6">
    <source>
        <dbReference type="SAM" id="Phobius"/>
    </source>
</evidence>
<reference evidence="8 9" key="1">
    <citation type="journal article" date="2012" name="J. Bacteriol.">
        <title>Complete Genome Sequence of the BTEX-Degrading Bacterium Pseudoxanthomonas spadix BD-a59.</title>
        <authorList>
            <person name="Lee S.H."/>
            <person name="Jin H.M."/>
            <person name="Lee H.J."/>
            <person name="Kim J.M."/>
            <person name="Jeon C.O."/>
        </authorList>
    </citation>
    <scope>NUCLEOTIDE SEQUENCE [LARGE SCALE GENOMIC DNA]</scope>
    <source>
        <strain evidence="8 9">BD-a59</strain>
    </source>
</reference>
<dbReference type="AlphaFoldDB" id="G7UUY0"/>
<dbReference type="GO" id="GO:0003841">
    <property type="term" value="F:1-acylglycerol-3-phosphate O-acyltransferase activity"/>
    <property type="evidence" value="ECO:0007669"/>
    <property type="project" value="TreeGrafter"/>
</dbReference>
<evidence type="ECO:0000256" key="5">
    <source>
        <dbReference type="ARBA" id="ARBA00023315"/>
    </source>
</evidence>
<name>G7UUY0_PSEUP</name>
<keyword evidence="9" id="KW-1185">Reference proteome</keyword>
<accession>G7UUY0</accession>
<dbReference type="STRING" id="1045855.DSC_02030"/>
<proteinExistence type="predicted"/>
<dbReference type="Pfam" id="PF01553">
    <property type="entry name" value="Acyltransferase"/>
    <property type="match status" value="1"/>
</dbReference>